<dbReference type="AlphaFoldDB" id="A0A0M9VPJ5"/>
<feature type="binding site" evidence="5">
    <location>
        <position position="31"/>
    </location>
    <ligand>
        <name>FAD</name>
        <dbReference type="ChEBI" id="CHEBI:57692"/>
    </ligand>
</feature>
<feature type="chain" id="PRO_5005839280" description="Amine oxidase" evidence="7">
    <location>
        <begin position="19"/>
        <end position="478"/>
    </location>
</feature>
<feature type="domain" description="Amine oxidase" evidence="8">
    <location>
        <begin position="30"/>
        <end position="477"/>
    </location>
</feature>
<keyword evidence="6" id="KW-0285">Flavoprotein</keyword>
<dbReference type="EMBL" id="LGAV01000004">
    <property type="protein sequence ID" value="KOS14332.1"/>
    <property type="molecule type" value="Genomic_DNA"/>
</dbReference>
<evidence type="ECO:0000256" key="7">
    <source>
        <dbReference type="SAM" id="SignalP"/>
    </source>
</evidence>
<dbReference type="STRING" id="77020.A0A0M9VPJ5"/>
<comment type="similarity">
    <text evidence="2 6">Belongs to the flavin monoamine oxidase family.</text>
</comment>
<comment type="catalytic activity">
    <reaction evidence="4">
        <text>a secondary aliphatic amine + O2 + H2O = a primary amine + an aldehyde + H2O2</text>
        <dbReference type="Rhea" id="RHEA:26414"/>
        <dbReference type="ChEBI" id="CHEBI:15377"/>
        <dbReference type="ChEBI" id="CHEBI:15379"/>
        <dbReference type="ChEBI" id="CHEBI:16240"/>
        <dbReference type="ChEBI" id="CHEBI:17478"/>
        <dbReference type="ChEBI" id="CHEBI:58855"/>
        <dbReference type="ChEBI" id="CHEBI:65296"/>
        <dbReference type="EC" id="1.4.3.4"/>
    </reaction>
</comment>
<evidence type="ECO:0000256" key="3">
    <source>
        <dbReference type="ARBA" id="ARBA00023002"/>
    </source>
</evidence>
<evidence type="ECO:0000256" key="6">
    <source>
        <dbReference type="RuleBase" id="RU362067"/>
    </source>
</evidence>
<feature type="signal peptide" evidence="7">
    <location>
        <begin position="1"/>
        <end position="18"/>
    </location>
</feature>
<feature type="binding site" evidence="5">
    <location>
        <position position="217"/>
    </location>
    <ligand>
        <name>substrate</name>
    </ligand>
</feature>
<name>A0A0M9VPJ5_9BASI</name>
<evidence type="ECO:0000313" key="9">
    <source>
        <dbReference type="EMBL" id="KOS14332.1"/>
    </source>
</evidence>
<keyword evidence="7" id="KW-0732">Signal</keyword>
<dbReference type="Pfam" id="PF01593">
    <property type="entry name" value="Amino_oxidase"/>
    <property type="match status" value="1"/>
</dbReference>
<evidence type="ECO:0000313" key="10">
    <source>
        <dbReference type="Proteomes" id="UP000037751"/>
    </source>
</evidence>
<dbReference type="OrthoDB" id="5046242at2759"/>
<dbReference type="GeneID" id="28730309"/>
<dbReference type="Proteomes" id="UP000037751">
    <property type="component" value="Unassembled WGS sequence"/>
</dbReference>
<keyword evidence="6" id="KW-0274">FAD</keyword>
<dbReference type="InterPro" id="IPR001613">
    <property type="entry name" value="Flavin_amine_oxidase"/>
</dbReference>
<dbReference type="Gene3D" id="1.10.405.10">
    <property type="entry name" value="Guanine Nucleotide Dissociation Inhibitor, domain 1"/>
    <property type="match status" value="1"/>
</dbReference>
<evidence type="ECO:0000256" key="1">
    <source>
        <dbReference type="ARBA" id="ARBA00001974"/>
    </source>
</evidence>
<evidence type="ECO:0000256" key="4">
    <source>
        <dbReference type="ARBA" id="ARBA00048448"/>
    </source>
</evidence>
<dbReference type="VEuPathDB" id="FungiDB:Malapachy_3977"/>
<dbReference type="PANTHER" id="PTHR43563:SF14">
    <property type="entry name" value="AMINE OXIDASE"/>
    <property type="match status" value="1"/>
</dbReference>
<dbReference type="GO" id="GO:0097621">
    <property type="term" value="F:monoamine oxidase activity"/>
    <property type="evidence" value="ECO:0007669"/>
    <property type="project" value="UniProtKB-EC"/>
</dbReference>
<evidence type="ECO:0000256" key="5">
    <source>
        <dbReference type="PIRSR" id="PIRSR601613-1"/>
    </source>
</evidence>
<feature type="binding site" evidence="5">
    <location>
        <position position="262"/>
    </location>
    <ligand>
        <name>FAD</name>
        <dbReference type="ChEBI" id="CHEBI:57692"/>
    </ligand>
</feature>
<reference evidence="9 10" key="1">
    <citation type="submission" date="2015-07" db="EMBL/GenBank/DDBJ databases">
        <title>Draft Genome Sequence of Malassezia furfur CBS1878 and Malassezia pachydermatis CBS1879.</title>
        <authorList>
            <person name="Triana S."/>
            <person name="Ohm R."/>
            <person name="Gonzalez A."/>
            <person name="DeCock H."/>
            <person name="Restrepo S."/>
            <person name="Celis A."/>
        </authorList>
    </citation>
    <scope>NUCLEOTIDE SEQUENCE [LARGE SCALE GENOMIC DNA]</scope>
    <source>
        <strain evidence="9 10">CBS 1879</strain>
    </source>
</reference>
<protein>
    <recommendedName>
        <fullName evidence="6">Amine oxidase</fullName>
        <ecNumber evidence="6">1.4.3.-</ecNumber>
    </recommendedName>
</protein>
<dbReference type="RefSeq" id="XP_017991964.1">
    <property type="nucleotide sequence ID" value="XM_018138433.1"/>
</dbReference>
<comment type="cofactor">
    <cofactor evidence="1 6">
        <name>FAD</name>
        <dbReference type="ChEBI" id="CHEBI:57692"/>
    </cofactor>
</comment>
<sequence length="478" mass="51372">MKSFRALFLLSVATTALAATYDAVVVGAGLSGLNAAKTLAENNKTFVVLEARDRVGGRVVNHYLQTGGEVDMGAEFVGPTHDYVIALAKELGLELFDTYNKGDNVLYLDDKRSTYAASGLLGAIPPLDPISLIQIGILQGKVDDMVSKINVQAPWDSPNAAEYDSKTADEWLNEQDLTADARKILDVGLVEVLSADATEYSLLYLLTYIAAAGNAQHKGTFERLTQTSPGAQQWRVEGGTGLLAEGLAKIIGADKIKLGMPVSSIVRGDGDNATYTTTSTSGETFESRHVIVAMSPPMADHIKFTPALTEDRKQVQSKMKMGSLGKGIAKYETPFWRDSGLTGQAVSDKYSTRATFDISPKNGSSGILMGFIQVAQMRELDNATDAEMTAKITEAFTAYFGDKAKNATEWTFSRWDPAPYSGGGPVAHAPVNVLYPHGKALRAPIGNLHFAGTESSDYWVGYMDGALRSGERVAKEID</sequence>
<feature type="binding site" evidence="5">
    <location>
        <begin position="50"/>
        <end position="51"/>
    </location>
    <ligand>
        <name>FAD</name>
        <dbReference type="ChEBI" id="CHEBI:57692"/>
    </ligand>
</feature>
<dbReference type="PRINTS" id="PR00757">
    <property type="entry name" value="AMINEOXDASEF"/>
</dbReference>
<organism evidence="9 10">
    <name type="scientific">Malassezia pachydermatis</name>
    <dbReference type="NCBI Taxonomy" id="77020"/>
    <lineage>
        <taxon>Eukaryota</taxon>
        <taxon>Fungi</taxon>
        <taxon>Dikarya</taxon>
        <taxon>Basidiomycota</taxon>
        <taxon>Ustilaginomycotina</taxon>
        <taxon>Malasseziomycetes</taxon>
        <taxon>Malasseziales</taxon>
        <taxon>Malasseziaceae</taxon>
        <taxon>Malassezia</taxon>
    </lineage>
</organism>
<keyword evidence="10" id="KW-1185">Reference proteome</keyword>
<dbReference type="SUPFAM" id="SSF51905">
    <property type="entry name" value="FAD/NAD(P)-binding domain"/>
    <property type="match status" value="1"/>
</dbReference>
<dbReference type="InterPro" id="IPR002937">
    <property type="entry name" value="Amino_oxidase"/>
</dbReference>
<evidence type="ECO:0000259" key="8">
    <source>
        <dbReference type="Pfam" id="PF01593"/>
    </source>
</evidence>
<dbReference type="Gene3D" id="3.50.50.60">
    <property type="entry name" value="FAD/NAD(P)-binding domain"/>
    <property type="match status" value="1"/>
</dbReference>
<dbReference type="InterPro" id="IPR036188">
    <property type="entry name" value="FAD/NAD-bd_sf"/>
</dbReference>
<dbReference type="SUPFAM" id="SSF54373">
    <property type="entry name" value="FAD-linked reductases, C-terminal domain"/>
    <property type="match status" value="1"/>
</dbReference>
<evidence type="ECO:0000256" key="2">
    <source>
        <dbReference type="ARBA" id="ARBA00005995"/>
    </source>
</evidence>
<dbReference type="Gene3D" id="3.90.660.10">
    <property type="match status" value="1"/>
</dbReference>
<gene>
    <name evidence="9" type="ORF">Malapachy_3977</name>
</gene>
<feature type="binding site" evidence="5">
    <location>
        <position position="371"/>
    </location>
    <ligand>
        <name>substrate</name>
    </ligand>
</feature>
<dbReference type="PANTHER" id="PTHR43563">
    <property type="entry name" value="AMINE OXIDASE"/>
    <property type="match status" value="1"/>
</dbReference>
<feature type="binding site" evidence="5">
    <location>
        <position position="454"/>
    </location>
    <ligand>
        <name>FAD</name>
        <dbReference type="ChEBI" id="CHEBI:57692"/>
    </ligand>
</feature>
<keyword evidence="3 6" id="KW-0560">Oxidoreductase</keyword>
<dbReference type="EC" id="1.4.3.-" evidence="6"/>
<dbReference type="InterPro" id="IPR050703">
    <property type="entry name" value="Flavin_MAO"/>
</dbReference>
<accession>A0A0M9VPJ5</accession>
<comment type="caution">
    <text evidence="9">The sequence shown here is derived from an EMBL/GenBank/DDBJ whole genome shotgun (WGS) entry which is preliminary data.</text>
</comment>
<proteinExistence type="inferred from homology"/>